<sequence length="66" mass="7433">MALSFAGSSVLIAVNPYMKLPIYSAEQIRLYRTRRIGELPPHIFALACAAFQNSRASHHDQCIVMR</sequence>
<comment type="caution">
    <text evidence="5">Lacks conserved residue(s) required for the propagation of feature annotation.</text>
</comment>
<gene>
    <name evidence="7" type="ORF">GPUH_LOCUS18611</name>
</gene>
<evidence type="ECO:0000256" key="4">
    <source>
        <dbReference type="ARBA" id="ARBA00023175"/>
    </source>
</evidence>
<keyword evidence="5" id="KW-0009">Actin-binding</keyword>
<dbReference type="InterPro" id="IPR027417">
    <property type="entry name" value="P-loop_NTPase"/>
</dbReference>
<proteinExistence type="inferred from homology"/>
<evidence type="ECO:0000256" key="3">
    <source>
        <dbReference type="ARBA" id="ARBA00023123"/>
    </source>
</evidence>
<feature type="domain" description="Myosin motor" evidence="6">
    <location>
        <begin position="1"/>
        <end position="66"/>
    </location>
</feature>
<dbReference type="AlphaFoldDB" id="A0A183ECC3"/>
<keyword evidence="8" id="KW-1185">Reference proteome</keyword>
<protein>
    <submittedName>
        <fullName evidence="9">Myosin motor domain-containing protein</fullName>
    </submittedName>
</protein>
<keyword evidence="2" id="KW-0067">ATP-binding</keyword>
<dbReference type="InterPro" id="IPR036961">
    <property type="entry name" value="Kinesin_motor_dom_sf"/>
</dbReference>
<dbReference type="GO" id="GO:0003774">
    <property type="term" value="F:cytoskeletal motor activity"/>
    <property type="evidence" value="ECO:0007669"/>
    <property type="project" value="InterPro"/>
</dbReference>
<evidence type="ECO:0000256" key="1">
    <source>
        <dbReference type="ARBA" id="ARBA00022741"/>
    </source>
</evidence>
<dbReference type="GO" id="GO:0016459">
    <property type="term" value="C:myosin complex"/>
    <property type="evidence" value="ECO:0007669"/>
    <property type="project" value="UniProtKB-KW"/>
</dbReference>
<reference evidence="9" key="1">
    <citation type="submission" date="2016-06" db="UniProtKB">
        <authorList>
            <consortium name="WormBaseParasite"/>
        </authorList>
    </citation>
    <scope>IDENTIFICATION</scope>
</reference>
<dbReference type="SUPFAM" id="SSF52540">
    <property type="entry name" value="P-loop containing nucleoside triphosphate hydrolases"/>
    <property type="match status" value="1"/>
</dbReference>
<evidence type="ECO:0000313" key="7">
    <source>
        <dbReference type="EMBL" id="VDN32119.1"/>
    </source>
</evidence>
<accession>A0A183ECC3</accession>
<comment type="similarity">
    <text evidence="5">Belongs to the TRAFAC class myosin-kinesin ATPase superfamily. Myosin family.</text>
</comment>
<keyword evidence="1" id="KW-0547">Nucleotide-binding</keyword>
<keyword evidence="3 5" id="KW-0518">Myosin</keyword>
<organism evidence="9">
    <name type="scientific">Gongylonema pulchrum</name>
    <dbReference type="NCBI Taxonomy" id="637853"/>
    <lineage>
        <taxon>Eukaryota</taxon>
        <taxon>Metazoa</taxon>
        <taxon>Ecdysozoa</taxon>
        <taxon>Nematoda</taxon>
        <taxon>Chromadorea</taxon>
        <taxon>Rhabditida</taxon>
        <taxon>Spirurina</taxon>
        <taxon>Spiruromorpha</taxon>
        <taxon>Spiruroidea</taxon>
        <taxon>Gongylonematidae</taxon>
        <taxon>Gongylonema</taxon>
    </lineage>
</organism>
<dbReference type="PROSITE" id="PS51456">
    <property type="entry name" value="MYOSIN_MOTOR"/>
    <property type="match status" value="1"/>
</dbReference>
<dbReference type="GO" id="GO:0003779">
    <property type="term" value="F:actin binding"/>
    <property type="evidence" value="ECO:0007669"/>
    <property type="project" value="UniProtKB-KW"/>
</dbReference>
<keyword evidence="4" id="KW-0505">Motor protein</keyword>
<evidence type="ECO:0000313" key="9">
    <source>
        <dbReference type="WBParaSite" id="GPUH_0001863901-mRNA-1"/>
    </source>
</evidence>
<dbReference type="PANTHER" id="PTHR46049">
    <property type="entry name" value="AGAP003327-PA"/>
    <property type="match status" value="1"/>
</dbReference>
<dbReference type="InterPro" id="IPR001609">
    <property type="entry name" value="Myosin_head_motor_dom-like"/>
</dbReference>
<reference evidence="7 8" key="2">
    <citation type="submission" date="2018-11" db="EMBL/GenBank/DDBJ databases">
        <authorList>
            <consortium name="Pathogen Informatics"/>
        </authorList>
    </citation>
    <scope>NUCLEOTIDE SEQUENCE [LARGE SCALE GENOMIC DNA]</scope>
</reference>
<dbReference type="Proteomes" id="UP000271098">
    <property type="component" value="Unassembled WGS sequence"/>
</dbReference>
<dbReference type="GO" id="GO:0005524">
    <property type="term" value="F:ATP binding"/>
    <property type="evidence" value="ECO:0007669"/>
    <property type="project" value="UniProtKB-KW"/>
</dbReference>
<dbReference type="Gene3D" id="3.40.850.10">
    <property type="entry name" value="Kinesin motor domain"/>
    <property type="match status" value="1"/>
</dbReference>
<evidence type="ECO:0000259" key="6">
    <source>
        <dbReference type="PROSITE" id="PS51456"/>
    </source>
</evidence>
<evidence type="ECO:0000256" key="5">
    <source>
        <dbReference type="PROSITE-ProRule" id="PRU00782"/>
    </source>
</evidence>
<dbReference type="EMBL" id="UYRT01087069">
    <property type="protein sequence ID" value="VDN32119.1"/>
    <property type="molecule type" value="Genomic_DNA"/>
</dbReference>
<dbReference type="InterPro" id="IPR051724">
    <property type="entry name" value="Actin_motor_Myosin"/>
</dbReference>
<dbReference type="WBParaSite" id="GPUH_0001863901-mRNA-1">
    <property type="protein sequence ID" value="GPUH_0001863901-mRNA-1"/>
    <property type="gene ID" value="GPUH_0001863901"/>
</dbReference>
<name>A0A183ECC3_9BILA</name>
<evidence type="ECO:0000256" key="2">
    <source>
        <dbReference type="ARBA" id="ARBA00022840"/>
    </source>
</evidence>
<evidence type="ECO:0000313" key="8">
    <source>
        <dbReference type="Proteomes" id="UP000271098"/>
    </source>
</evidence>
<dbReference type="PANTHER" id="PTHR46049:SF5">
    <property type="entry name" value="PLECKSTRIN HOMOLOGY DOMAIN-CONTAINING FAMILY H MEMBER 3"/>
    <property type="match status" value="1"/>
</dbReference>
<dbReference type="Pfam" id="PF00063">
    <property type="entry name" value="Myosin_head"/>
    <property type="match status" value="1"/>
</dbReference>
<dbReference type="OrthoDB" id="10055605at2759"/>